<dbReference type="Pfam" id="PF08436">
    <property type="entry name" value="DXP_redisom_C"/>
    <property type="match status" value="1"/>
</dbReference>
<keyword evidence="8" id="KW-0934">Plastid</keyword>
<evidence type="ECO:0000259" key="17">
    <source>
        <dbReference type="Pfam" id="PF08436"/>
    </source>
</evidence>
<dbReference type="GO" id="GO:0030145">
    <property type="term" value="F:manganese ion binding"/>
    <property type="evidence" value="ECO:0007669"/>
    <property type="project" value="TreeGrafter"/>
</dbReference>
<dbReference type="FunFam" id="3.40.50.720:FF:000183">
    <property type="entry name" value="1-deoxy-D-xylulose 5-phosphate reductoisomerase, chloroplastic"/>
    <property type="match status" value="1"/>
</dbReference>
<keyword evidence="13" id="KW-0464">Manganese</keyword>
<comment type="similarity">
    <text evidence="5">Belongs to the DXR family.</text>
</comment>
<dbReference type="InterPro" id="IPR036291">
    <property type="entry name" value="NAD(P)-bd_dom_sf"/>
</dbReference>
<dbReference type="InterPro" id="IPR036169">
    <property type="entry name" value="DXPR_C_sf"/>
</dbReference>
<keyword evidence="10" id="KW-0521">NADP</keyword>
<feature type="domain" description="1-deoxy-D-xylulose 5-phosphate reductoisomerase N-terminal" evidence="16">
    <location>
        <begin position="78"/>
        <end position="206"/>
    </location>
</feature>
<evidence type="ECO:0000256" key="11">
    <source>
        <dbReference type="ARBA" id="ARBA00022946"/>
    </source>
</evidence>
<comment type="cofactor">
    <cofactor evidence="2">
        <name>Mg(2+)</name>
        <dbReference type="ChEBI" id="CHEBI:18420"/>
    </cofactor>
</comment>
<evidence type="ECO:0000256" key="9">
    <source>
        <dbReference type="ARBA" id="ARBA00022723"/>
    </source>
</evidence>
<dbReference type="Pfam" id="PF07816">
    <property type="entry name" value="DUF1645"/>
    <property type="match status" value="1"/>
</dbReference>
<evidence type="ECO:0000313" key="19">
    <source>
        <dbReference type="EMBL" id="CAI9280380.1"/>
    </source>
</evidence>
<dbReference type="SUPFAM" id="SSF55347">
    <property type="entry name" value="Glyceraldehyde-3-phosphate dehydrogenase-like, C-terminal domain"/>
    <property type="match status" value="1"/>
</dbReference>
<dbReference type="Pfam" id="PF02670">
    <property type="entry name" value="DXP_reductoisom"/>
    <property type="match status" value="1"/>
</dbReference>
<evidence type="ECO:0000259" key="18">
    <source>
        <dbReference type="Pfam" id="PF13288"/>
    </source>
</evidence>
<comment type="cofactor">
    <cofactor evidence="1">
        <name>Mn(2+)</name>
        <dbReference type="ChEBI" id="CHEBI:29035"/>
    </cofactor>
</comment>
<evidence type="ECO:0000256" key="15">
    <source>
        <dbReference type="ARBA" id="ARBA00048543"/>
    </source>
</evidence>
<comment type="catalytic activity">
    <reaction evidence="15">
        <text>2-C-methyl-D-erythritol 4-phosphate + NADP(+) = 1-deoxy-D-xylulose 5-phosphate + NADPH + H(+)</text>
        <dbReference type="Rhea" id="RHEA:13717"/>
        <dbReference type="ChEBI" id="CHEBI:15378"/>
        <dbReference type="ChEBI" id="CHEBI:57783"/>
        <dbReference type="ChEBI" id="CHEBI:57792"/>
        <dbReference type="ChEBI" id="CHEBI:58262"/>
        <dbReference type="ChEBI" id="CHEBI:58349"/>
        <dbReference type="EC" id="1.1.1.267"/>
    </reaction>
    <physiologicalReaction direction="right-to-left" evidence="15">
        <dbReference type="Rhea" id="RHEA:13719"/>
    </physiologicalReaction>
</comment>
<dbReference type="FunFam" id="1.10.1740.10:FF:000006">
    <property type="entry name" value="1-deoxy-D-xylulose 5-phosphate reductoisomerase, chloroplastic"/>
    <property type="match status" value="1"/>
</dbReference>
<protein>
    <recommendedName>
        <fullName evidence="6">1-deoxy-D-xylulose-5-phosphate reductoisomerase</fullName>
        <ecNumber evidence="6">1.1.1.267</ecNumber>
    </recommendedName>
</protein>
<dbReference type="PANTHER" id="PTHR30525:SF7">
    <property type="entry name" value="1-DEOXY-D-XYLULOSE-5-PHOSPHATE REDUCTOISOMERASE"/>
    <property type="match status" value="1"/>
</dbReference>
<comment type="subcellular location">
    <subcellularLocation>
        <location evidence="3">Plastid</location>
        <location evidence="3">Chloroplast</location>
    </subcellularLocation>
</comment>
<dbReference type="Gene3D" id="1.10.1740.10">
    <property type="match status" value="1"/>
</dbReference>
<evidence type="ECO:0000256" key="2">
    <source>
        <dbReference type="ARBA" id="ARBA00001946"/>
    </source>
</evidence>
<proteinExistence type="inferred from homology"/>
<keyword evidence="20" id="KW-1185">Reference proteome</keyword>
<dbReference type="Pfam" id="PF13288">
    <property type="entry name" value="DXPR_C"/>
    <property type="match status" value="1"/>
</dbReference>
<keyword evidence="11" id="KW-0809">Transit peptide</keyword>
<dbReference type="InterPro" id="IPR026877">
    <property type="entry name" value="DXPR_C"/>
</dbReference>
<keyword evidence="12" id="KW-0560">Oxidoreductase</keyword>
<evidence type="ECO:0000256" key="4">
    <source>
        <dbReference type="ARBA" id="ARBA00005094"/>
    </source>
</evidence>
<keyword evidence="14" id="KW-0414">Isoprene biosynthesis</keyword>
<evidence type="ECO:0000256" key="10">
    <source>
        <dbReference type="ARBA" id="ARBA00022857"/>
    </source>
</evidence>
<dbReference type="GO" id="GO:0070402">
    <property type="term" value="F:NADPH binding"/>
    <property type="evidence" value="ECO:0007669"/>
    <property type="project" value="InterPro"/>
</dbReference>
<evidence type="ECO:0000256" key="13">
    <source>
        <dbReference type="ARBA" id="ARBA00023211"/>
    </source>
</evidence>
<dbReference type="HAMAP" id="MF_00183">
    <property type="entry name" value="DXP_reductoisom"/>
    <property type="match status" value="1"/>
</dbReference>
<name>A0AA35YUG1_LACSI</name>
<dbReference type="PANTHER" id="PTHR30525">
    <property type="entry name" value="1-DEOXY-D-XYLULOSE 5-PHOSPHATE REDUCTOISOMERASE"/>
    <property type="match status" value="1"/>
</dbReference>
<keyword evidence="7" id="KW-0150">Chloroplast</keyword>
<evidence type="ECO:0000313" key="20">
    <source>
        <dbReference type="Proteomes" id="UP001177003"/>
    </source>
</evidence>
<dbReference type="NCBIfam" id="NF009114">
    <property type="entry name" value="PRK12464.1"/>
    <property type="match status" value="1"/>
</dbReference>
<dbReference type="Gene3D" id="3.40.50.720">
    <property type="entry name" value="NAD(P)-binding Rossmann-like Domain"/>
    <property type="match status" value="1"/>
</dbReference>
<gene>
    <name evidence="19" type="ORF">LSALG_LOCUS20128</name>
</gene>
<evidence type="ECO:0000256" key="1">
    <source>
        <dbReference type="ARBA" id="ARBA00001936"/>
    </source>
</evidence>
<comment type="pathway">
    <text evidence="4">Isoprenoid biosynthesis; isopentenyl diphosphate biosynthesis via DXP pathway; isopentenyl diphosphate from 1-deoxy-D-xylulose 5-phosphate: step 1/6.</text>
</comment>
<dbReference type="SUPFAM" id="SSF69055">
    <property type="entry name" value="1-deoxy-D-xylulose-5-phosphate reductoisomerase, C-terminal domain"/>
    <property type="match status" value="1"/>
</dbReference>
<evidence type="ECO:0000256" key="7">
    <source>
        <dbReference type="ARBA" id="ARBA00022528"/>
    </source>
</evidence>
<evidence type="ECO:0000256" key="5">
    <source>
        <dbReference type="ARBA" id="ARBA00006825"/>
    </source>
</evidence>
<evidence type="ECO:0000256" key="12">
    <source>
        <dbReference type="ARBA" id="ARBA00023002"/>
    </source>
</evidence>
<dbReference type="EC" id="1.1.1.267" evidence="6"/>
<feature type="domain" description="1-deoxy-D-xylulose 5-phosphate reductoisomerase C-terminal" evidence="17">
    <location>
        <begin position="220"/>
        <end position="303"/>
    </location>
</feature>
<dbReference type="SUPFAM" id="SSF51735">
    <property type="entry name" value="NAD(P)-binding Rossmann-fold domains"/>
    <property type="match status" value="1"/>
</dbReference>
<feature type="domain" description="DXP reductoisomerase C-terminal" evidence="18">
    <location>
        <begin position="335"/>
        <end position="456"/>
    </location>
</feature>
<dbReference type="GO" id="GO:0009507">
    <property type="term" value="C:chloroplast"/>
    <property type="evidence" value="ECO:0007669"/>
    <property type="project" value="UniProtKB-SubCell"/>
</dbReference>
<dbReference type="Proteomes" id="UP001177003">
    <property type="component" value="Chromosome 4"/>
</dbReference>
<dbReference type="InterPro" id="IPR013644">
    <property type="entry name" value="DXP_reductoisomerase_C"/>
</dbReference>
<organism evidence="19 20">
    <name type="scientific">Lactuca saligna</name>
    <name type="common">Willowleaf lettuce</name>
    <dbReference type="NCBI Taxonomy" id="75948"/>
    <lineage>
        <taxon>Eukaryota</taxon>
        <taxon>Viridiplantae</taxon>
        <taxon>Streptophyta</taxon>
        <taxon>Embryophyta</taxon>
        <taxon>Tracheophyta</taxon>
        <taxon>Spermatophyta</taxon>
        <taxon>Magnoliopsida</taxon>
        <taxon>eudicotyledons</taxon>
        <taxon>Gunneridae</taxon>
        <taxon>Pentapetalae</taxon>
        <taxon>asterids</taxon>
        <taxon>campanulids</taxon>
        <taxon>Asterales</taxon>
        <taxon>Asteraceae</taxon>
        <taxon>Cichorioideae</taxon>
        <taxon>Cichorieae</taxon>
        <taxon>Lactucinae</taxon>
        <taxon>Lactuca</taxon>
    </lineage>
</organism>
<evidence type="ECO:0000256" key="6">
    <source>
        <dbReference type="ARBA" id="ARBA00012366"/>
    </source>
</evidence>
<dbReference type="GO" id="GO:0030604">
    <property type="term" value="F:1-deoxy-D-xylulose-5-phosphate reductoisomerase activity"/>
    <property type="evidence" value="ECO:0007669"/>
    <property type="project" value="UniProtKB-EC"/>
</dbReference>
<evidence type="ECO:0000259" key="16">
    <source>
        <dbReference type="Pfam" id="PF02670"/>
    </source>
</evidence>
<sequence length="572" mass="62023">MSLNILSPTEARVISFLDTSKSNTHLLKLQGGFSFKRKDSKVTCGKGIQCAAAPPPSAWPGTAAVQPGTKNWNGPKPISIIGSTGSIGTQTLDIVAEHPDKFKVVALAAGSNVTLLADQIKAFKPQLVSMKNESLVSELKEALAGADYMPEIIPGDEGVIEVARHPDCVTVVTGIMGCAGLKPTVAAIEAGKNIALANKETLIAGGPFVLPLAHKHNVKILPADSEHSAIFQCIQGFPEGALRRIILTASGGAFRDWPVEKLKEVKVADALKHPNWSMGKKITVDSATLFNKGLEVIEAHYLYGCDYDDIDIVIHPQSIIHSMVETQDSSVLAQLGWPDMRLPILYTLSWPDRIHCSEITWPRLDLCKLGSLTFKAPDNVKYPSMDLAYAAGRAGGTMTGVLSAANEKAVEMFIDEKISYLDIFKVVELTCEKHQSELVTAPSLEEIIHYDLWARDNSSRRWKFRDILHRSNSDVKETKETPVLLFKPLNATNKKVNNENVKKVVKSAKVAAVVGDVASAEENNPSNKAENRGSHRRSYLPSGQALVGAFSHAADSGTDSTCRMGRVCMDPT</sequence>
<evidence type="ECO:0000256" key="8">
    <source>
        <dbReference type="ARBA" id="ARBA00022640"/>
    </source>
</evidence>
<evidence type="ECO:0000256" key="3">
    <source>
        <dbReference type="ARBA" id="ARBA00004229"/>
    </source>
</evidence>
<dbReference type="InterPro" id="IPR013512">
    <property type="entry name" value="DXP_reductoisomerase_N"/>
</dbReference>
<keyword evidence="9" id="KW-0479">Metal-binding</keyword>
<dbReference type="InterPro" id="IPR003821">
    <property type="entry name" value="DXP_reductoisomerase"/>
</dbReference>
<dbReference type="NCBIfam" id="TIGR00243">
    <property type="entry name" value="Dxr"/>
    <property type="match status" value="1"/>
</dbReference>
<dbReference type="InterPro" id="IPR012442">
    <property type="entry name" value="DUF1645_plant"/>
</dbReference>
<evidence type="ECO:0000256" key="14">
    <source>
        <dbReference type="ARBA" id="ARBA00023229"/>
    </source>
</evidence>
<accession>A0AA35YUG1</accession>
<dbReference type="GO" id="GO:0051484">
    <property type="term" value="P:isopentenyl diphosphate biosynthetic process, methylerythritol 4-phosphate pathway involved in terpenoid biosynthetic process"/>
    <property type="evidence" value="ECO:0007669"/>
    <property type="project" value="TreeGrafter"/>
</dbReference>
<dbReference type="AlphaFoldDB" id="A0AA35YUG1"/>
<dbReference type="EMBL" id="OX465080">
    <property type="protein sequence ID" value="CAI9280380.1"/>
    <property type="molecule type" value="Genomic_DNA"/>
</dbReference>
<reference evidence="19" key="1">
    <citation type="submission" date="2023-04" db="EMBL/GenBank/DDBJ databases">
        <authorList>
            <person name="Vijverberg K."/>
            <person name="Xiong W."/>
            <person name="Schranz E."/>
        </authorList>
    </citation>
    <scope>NUCLEOTIDE SEQUENCE</scope>
</reference>